<reference evidence="2" key="1">
    <citation type="submission" date="2016-12" db="EMBL/GenBank/DDBJ databases">
        <title>Mouse lemur reference genome and diversity panel.</title>
        <authorList>
            <person name="Harris R."/>
            <person name="Larsen P."/>
            <person name="Liu Y."/>
            <person name="Hughes D.S."/>
            <person name="Murali S."/>
            <person name="Raveendran M."/>
            <person name="Korchina V."/>
            <person name="Wang M."/>
            <person name="Jhangiani S."/>
            <person name="Bandaranaike D."/>
            <person name="Bellair M."/>
            <person name="Blankenburg K."/>
            <person name="Chao H."/>
            <person name="Dahdouli M."/>
            <person name="Dinh H."/>
            <person name="Doddapaneni H."/>
            <person name="English A."/>
            <person name="Firestine M."/>
            <person name="Gnanaolivu R."/>
            <person name="Gross S."/>
            <person name="Hernandez B."/>
            <person name="Javaid M."/>
            <person name="Jayaseelan J."/>
            <person name="Jones J."/>
            <person name="Khan Z."/>
            <person name="Kovar C."/>
            <person name="Kurapati P."/>
            <person name="Le B."/>
            <person name="Lee S."/>
            <person name="Li M."/>
            <person name="Mathew T."/>
            <person name="Narasimhan A."/>
            <person name="Ngo D."/>
            <person name="Nguyen L."/>
            <person name="Okwuonu G."/>
            <person name="Ongeri F."/>
            <person name="Osuji N."/>
            <person name="Pu L.-L."/>
            <person name="Puazo M."/>
            <person name="Quiroz J."/>
            <person name="Raj R."/>
            <person name="Rajbhandari K."/>
            <person name="Reid J.G."/>
            <person name="Santibanez J."/>
            <person name="Sexton D."/>
            <person name="Skinner E."/>
            <person name="Vee V."/>
            <person name="Weissenberger G."/>
            <person name="Wu Y."/>
            <person name="Xin Y."/>
            <person name="Han Y."/>
            <person name="Campbell C."/>
            <person name="Brown A."/>
            <person name="Sullivan B."/>
            <person name="Shelton J."/>
            <person name="Brown S."/>
            <person name="Dudchenko O."/>
            <person name="Machol I."/>
            <person name="Durand N."/>
            <person name="Shamim M."/>
            <person name="Lieberman A."/>
            <person name="Muzny D.M."/>
            <person name="Richards S."/>
            <person name="Yoder A."/>
            <person name="Worley K.C."/>
            <person name="Rogers J."/>
            <person name="Gibbs R.A."/>
        </authorList>
    </citation>
    <scope>NUCLEOTIDE SEQUENCE [LARGE SCALE GENOMIC DNA]</scope>
</reference>
<evidence type="ECO:0000313" key="3">
    <source>
        <dbReference type="Proteomes" id="UP000694394"/>
    </source>
</evidence>
<dbReference type="KEGG" id="mmur:105880997"/>
<dbReference type="Ensembl" id="ENSMICT00000013197.3">
    <property type="protein sequence ID" value="ENSMICP00000012034.3"/>
    <property type="gene ID" value="ENSMICG00000013199.3"/>
</dbReference>
<gene>
    <name evidence="2" type="primary">REDIC1</name>
</gene>
<feature type="region of interest" description="Disordered" evidence="1">
    <location>
        <begin position="1"/>
        <end position="29"/>
    </location>
</feature>
<dbReference type="GeneTree" id="ENSGT00390000002848"/>
<feature type="compositionally biased region" description="Low complexity" evidence="1">
    <location>
        <begin position="559"/>
        <end position="568"/>
    </location>
</feature>
<feature type="compositionally biased region" description="Polar residues" evidence="1">
    <location>
        <begin position="545"/>
        <end position="558"/>
    </location>
</feature>
<dbReference type="Proteomes" id="UP000694394">
    <property type="component" value="Chromosome 7"/>
</dbReference>
<dbReference type="PANTHER" id="PTHR35158">
    <property type="entry name" value="CDNA SEQUENCE CN725425"/>
    <property type="match status" value="1"/>
</dbReference>
<protein>
    <submittedName>
        <fullName evidence="2">Regulator of DNA class I crossover intermediates 1</fullName>
    </submittedName>
</protein>
<name>A0A8C5V0T7_MICMU</name>
<proteinExistence type="predicted"/>
<keyword evidence="3" id="KW-1185">Reference proteome</keyword>
<dbReference type="EMBL" id="ABDC03009781">
    <property type="status" value="NOT_ANNOTATED_CDS"/>
    <property type="molecule type" value="Genomic_DNA"/>
</dbReference>
<evidence type="ECO:0000256" key="1">
    <source>
        <dbReference type="SAM" id="MobiDB-lite"/>
    </source>
</evidence>
<sequence>MSTEAPPGRTRQLPHRLSGGWASTPGPGACLGGPRGYREALEESAEAAPRHWSIGHRGLGAFSGGRFGEMNWVGGSRTRVLIKQERRKQKEYFEKNRLKSKRELLGVLSPVKNSSVSLDLLNLYMVNQISCKKKTHETVRKPVHVNMNRDLKMPVRNYDLELPMSPHCVPSKLCLDDTESNKNYQRVGSKEELGPVQSSKVMDSYSMFEPQFSKVENCNFTPPSFATELSSSSSRHIPKVNLTPRIALSAQKIAYGKKQKEQLINVNCSDSLVSKLSESQDIFSPSYKTAQFGTFERLNSPGNRNFLAEGPAIIRGEDCGSVEERRPMDFFTEQQSVQHIWKENGKEVSNFLDDLSQPTPGLLSENCDSFISQNMINLLNINQERIKKTFDECGFDSMEDICVATGSIKNHADRLIRNIFTVPESAFSNSTFNNIIYPEKCQPNKNYQKEYNNNERSDLSTSFDKDYYPTGSIKKGKLENDYQEKTLQKNIQKHPANSMDNIPLEELHSKQLWNFGLGEIPMEGGGTCSLKGRPTSTKKMCLDSLQSSQSTNYSPRTTDSCFSSSSEMVSEDEDQVSQQIEDSNRISIETKETTNNFYLERMAKPSSDTVVENNAKMHKQNENFHQCSMKNDTDQFPQSQCNSAHILQNKTSNNCILQVARYDIGVQTESELAMGKKLDAAVQCNIISKCTCSSDISVSNNESCSENIKADTTGGQEILKNN</sequence>
<organism evidence="2 3">
    <name type="scientific">Microcebus murinus</name>
    <name type="common">Gray mouse lemur</name>
    <name type="synonym">Lemur murinus</name>
    <dbReference type="NCBI Taxonomy" id="30608"/>
    <lineage>
        <taxon>Eukaryota</taxon>
        <taxon>Metazoa</taxon>
        <taxon>Chordata</taxon>
        <taxon>Craniata</taxon>
        <taxon>Vertebrata</taxon>
        <taxon>Euteleostomi</taxon>
        <taxon>Mammalia</taxon>
        <taxon>Eutheria</taxon>
        <taxon>Euarchontoglires</taxon>
        <taxon>Primates</taxon>
        <taxon>Strepsirrhini</taxon>
        <taxon>Lemuriformes</taxon>
        <taxon>Cheirogaleidae</taxon>
        <taxon>Microcebus</taxon>
    </lineage>
</organism>
<dbReference type="OrthoDB" id="6430388at2759"/>
<evidence type="ECO:0000313" key="2">
    <source>
        <dbReference type="Ensembl" id="ENSMICP00000012034.3"/>
    </source>
</evidence>
<accession>A0A8C5V0T7</accession>
<reference evidence="2" key="2">
    <citation type="submission" date="2025-08" db="UniProtKB">
        <authorList>
            <consortium name="Ensembl"/>
        </authorList>
    </citation>
    <scope>IDENTIFICATION</scope>
</reference>
<dbReference type="InterPro" id="IPR027883">
    <property type="entry name" value="Redic1-like"/>
</dbReference>
<reference evidence="2" key="3">
    <citation type="submission" date="2025-09" db="UniProtKB">
        <authorList>
            <consortium name="Ensembl"/>
        </authorList>
    </citation>
    <scope>IDENTIFICATION</scope>
</reference>
<dbReference type="Pfam" id="PF15089">
    <property type="entry name" value="Redic1-like"/>
    <property type="match status" value="1"/>
</dbReference>
<dbReference type="CTD" id="283461"/>
<dbReference type="PANTHER" id="PTHR35158:SF1">
    <property type="entry name" value="CDNA SEQUENCE CN725425"/>
    <property type="match status" value="1"/>
</dbReference>
<dbReference type="AlphaFoldDB" id="A0A8C5V0T7"/>
<feature type="region of interest" description="Disordered" evidence="1">
    <location>
        <begin position="545"/>
        <end position="575"/>
    </location>
</feature>